<sequence>MVAGKAPRKTAAKAGSAAKAAKDEAPVKSSFLPWRFGLFLVLLASMAGFALILPWQQALMAGFDVAAFGFFITLPPLFRSDSAMMRKHSKENEANRLVALIVTTIVMLAVLVSVATILAGKGGESPIDIAFIVTTLAAAWLFSNTVFALHYAHLFYVADKHGNKAGAKEARDCGGVDFPLTSEPQYWDFVYFAYTLGMTFQTSDVEITLVHWRKVVTFHCLAAFVFNLGVLAFSINVLSGG</sequence>
<dbReference type="EMBL" id="VOPY01000001">
    <property type="protein sequence ID" value="TXC73641.1"/>
    <property type="molecule type" value="Genomic_DNA"/>
</dbReference>
<comment type="caution">
    <text evidence="2">The sequence shown here is derived from an EMBL/GenBank/DDBJ whole genome shotgun (WGS) entry which is preliminary data.</text>
</comment>
<keyword evidence="1" id="KW-1133">Transmembrane helix</keyword>
<dbReference type="OrthoDB" id="64737at2"/>
<feature type="transmembrane region" description="Helical" evidence="1">
    <location>
        <begin position="58"/>
        <end position="77"/>
    </location>
</feature>
<feature type="transmembrane region" description="Helical" evidence="1">
    <location>
        <begin position="32"/>
        <end position="52"/>
    </location>
</feature>
<feature type="transmembrane region" description="Helical" evidence="1">
    <location>
        <begin position="216"/>
        <end position="238"/>
    </location>
</feature>
<gene>
    <name evidence="2" type="ORF">FSZ31_02565</name>
</gene>
<reference evidence="2 3" key="1">
    <citation type="submission" date="2019-08" db="EMBL/GenBank/DDBJ databases">
        <title>Sphingorhabdus soil sp. nov., isolated from arctic soil.</title>
        <authorList>
            <person name="Liu Y."/>
        </authorList>
    </citation>
    <scope>NUCLEOTIDE SEQUENCE [LARGE SCALE GENOMIC DNA]</scope>
    <source>
        <strain evidence="2 3">D-2Q-5-6</strain>
    </source>
</reference>
<feature type="transmembrane region" description="Helical" evidence="1">
    <location>
        <begin position="97"/>
        <end position="117"/>
    </location>
</feature>
<keyword evidence="1" id="KW-0812">Transmembrane</keyword>
<dbReference type="AlphaFoldDB" id="A0A5C6UNF7"/>
<name>A0A5C6UNF7_9SPHN</name>
<evidence type="ECO:0000313" key="3">
    <source>
        <dbReference type="Proteomes" id="UP000321129"/>
    </source>
</evidence>
<feature type="transmembrane region" description="Helical" evidence="1">
    <location>
        <begin position="129"/>
        <end position="152"/>
    </location>
</feature>
<protein>
    <submittedName>
        <fullName evidence="2">DUF1345 domain-containing protein</fullName>
    </submittedName>
</protein>
<keyword evidence="3" id="KW-1185">Reference proteome</keyword>
<accession>A0A5C6UNF7</accession>
<organism evidence="2 3">
    <name type="scientific">Flavisphingopyxis soli</name>
    <dbReference type="NCBI Taxonomy" id="2601267"/>
    <lineage>
        <taxon>Bacteria</taxon>
        <taxon>Pseudomonadati</taxon>
        <taxon>Pseudomonadota</taxon>
        <taxon>Alphaproteobacteria</taxon>
        <taxon>Sphingomonadales</taxon>
        <taxon>Sphingopyxidaceae</taxon>
        <taxon>Flavisphingopyxis</taxon>
    </lineage>
</organism>
<dbReference type="Pfam" id="PF07077">
    <property type="entry name" value="DUF1345"/>
    <property type="match status" value="1"/>
</dbReference>
<evidence type="ECO:0000313" key="2">
    <source>
        <dbReference type="EMBL" id="TXC73641.1"/>
    </source>
</evidence>
<dbReference type="InterPro" id="IPR009781">
    <property type="entry name" value="DUF1345"/>
</dbReference>
<dbReference type="Proteomes" id="UP000321129">
    <property type="component" value="Unassembled WGS sequence"/>
</dbReference>
<evidence type="ECO:0000256" key="1">
    <source>
        <dbReference type="SAM" id="Phobius"/>
    </source>
</evidence>
<keyword evidence="1" id="KW-0472">Membrane</keyword>
<proteinExistence type="predicted"/>